<dbReference type="PANTHER" id="PTHR10272:SF14">
    <property type="entry name" value="PAF ACETYLHYDROLASE FAMILY PROTEIN"/>
    <property type="match status" value="1"/>
</dbReference>
<keyword evidence="7" id="KW-1185">Reference proteome</keyword>
<dbReference type="GO" id="GO:0016042">
    <property type="term" value="P:lipid catabolic process"/>
    <property type="evidence" value="ECO:0007669"/>
    <property type="project" value="UniProtKB-KW"/>
</dbReference>
<keyword evidence="4" id="KW-0443">Lipid metabolism</keyword>
<dbReference type="Gene3D" id="3.40.50.1820">
    <property type="entry name" value="alpha/beta hydrolase"/>
    <property type="match status" value="1"/>
</dbReference>
<dbReference type="Proteomes" id="UP001152607">
    <property type="component" value="Unassembled WGS sequence"/>
</dbReference>
<dbReference type="OrthoDB" id="2363873at2759"/>
<keyword evidence="5" id="KW-0732">Signal</keyword>
<feature type="signal peptide" evidence="5">
    <location>
        <begin position="1"/>
        <end position="21"/>
    </location>
</feature>
<evidence type="ECO:0000256" key="4">
    <source>
        <dbReference type="ARBA" id="ARBA00023098"/>
    </source>
</evidence>
<dbReference type="PANTHER" id="PTHR10272">
    <property type="entry name" value="PLATELET-ACTIVATING FACTOR ACETYLHYDROLASE"/>
    <property type="match status" value="1"/>
</dbReference>
<evidence type="ECO:0000313" key="6">
    <source>
        <dbReference type="EMBL" id="CAI6331523.1"/>
    </source>
</evidence>
<dbReference type="EC" id="3.1.1.47" evidence="1"/>
<dbReference type="AlphaFoldDB" id="A0A9W4XGX6"/>
<dbReference type="Pfam" id="PF03403">
    <property type="entry name" value="PAF-AH_p_II"/>
    <property type="match status" value="2"/>
</dbReference>
<dbReference type="InterPro" id="IPR029058">
    <property type="entry name" value="AB_hydrolase_fold"/>
</dbReference>
<gene>
    <name evidence="6" type="ORF">PDIGIT_LOCUS4548</name>
</gene>
<feature type="chain" id="PRO_5040934947" description="1-alkyl-2-acetylglycerophosphocholine esterase" evidence="5">
    <location>
        <begin position="22"/>
        <end position="394"/>
    </location>
</feature>
<proteinExistence type="predicted"/>
<evidence type="ECO:0000256" key="2">
    <source>
        <dbReference type="ARBA" id="ARBA00022801"/>
    </source>
</evidence>
<evidence type="ECO:0000256" key="1">
    <source>
        <dbReference type="ARBA" id="ARBA00013201"/>
    </source>
</evidence>
<evidence type="ECO:0000256" key="3">
    <source>
        <dbReference type="ARBA" id="ARBA00022963"/>
    </source>
</evidence>
<dbReference type="GO" id="GO:0003847">
    <property type="term" value="F:1-alkyl-2-acetylglycerophosphocholine esterase activity"/>
    <property type="evidence" value="ECO:0007669"/>
    <property type="project" value="UniProtKB-EC"/>
</dbReference>
<sequence length="394" mass="43082">MWTHLFTPSLVMLVLLDKATAQIQIPPSNGSYSILYSTAKLTDKTRIDPFDPNHGNRSIMVSLSYPIPKDACTQHCSIPYMPASTASFFDQLFGMPNGTASSFLLETCCETNQDYTPNPQETPFVIFSPGLQSSRLAHNAQIQTLAASGYAVLSIDHPWDAAVLEFPNEPPIVGTLINDIADNSTGTPILNWDVLASGVQIRAADVEFALDEFNKLSTVQLLLPDATSSFNTTRTAIFGHSYGGATSMLSLTQDSRLIGALNMDGALYGMNDSRPTSSPAVFLGTSSHNHTSTDEVTWSDVWSRLNGYKREFSLQKAAHSFYMDFPLLFELAGFVPVPAVAAQFGELGVERGKYGFGVVMELVEAFVDFVFWGKESVLLEDPESVFPEVLKVED</sequence>
<organism evidence="6 7">
    <name type="scientific">Periconia digitata</name>
    <dbReference type="NCBI Taxonomy" id="1303443"/>
    <lineage>
        <taxon>Eukaryota</taxon>
        <taxon>Fungi</taxon>
        <taxon>Dikarya</taxon>
        <taxon>Ascomycota</taxon>
        <taxon>Pezizomycotina</taxon>
        <taxon>Dothideomycetes</taxon>
        <taxon>Pleosporomycetidae</taxon>
        <taxon>Pleosporales</taxon>
        <taxon>Massarineae</taxon>
        <taxon>Periconiaceae</taxon>
        <taxon>Periconia</taxon>
    </lineage>
</organism>
<dbReference type="EMBL" id="CAOQHR010000003">
    <property type="protein sequence ID" value="CAI6331523.1"/>
    <property type="molecule type" value="Genomic_DNA"/>
</dbReference>
<evidence type="ECO:0000256" key="5">
    <source>
        <dbReference type="SAM" id="SignalP"/>
    </source>
</evidence>
<keyword evidence="2" id="KW-0378">Hydrolase</keyword>
<keyword evidence="3" id="KW-0442">Lipid degradation</keyword>
<name>A0A9W4XGX6_9PLEO</name>
<reference evidence="6" key="1">
    <citation type="submission" date="2023-01" db="EMBL/GenBank/DDBJ databases">
        <authorList>
            <person name="Van Ghelder C."/>
            <person name="Rancurel C."/>
        </authorList>
    </citation>
    <scope>NUCLEOTIDE SEQUENCE</scope>
    <source>
        <strain evidence="6">CNCM I-4278</strain>
    </source>
</reference>
<dbReference type="SUPFAM" id="SSF53474">
    <property type="entry name" value="alpha/beta-Hydrolases"/>
    <property type="match status" value="1"/>
</dbReference>
<comment type="caution">
    <text evidence="6">The sequence shown here is derived from an EMBL/GenBank/DDBJ whole genome shotgun (WGS) entry which is preliminary data.</text>
</comment>
<evidence type="ECO:0000313" key="7">
    <source>
        <dbReference type="Proteomes" id="UP001152607"/>
    </source>
</evidence>
<protein>
    <recommendedName>
        <fullName evidence="1">1-alkyl-2-acetylglycerophosphocholine esterase</fullName>
        <ecNumber evidence="1">3.1.1.47</ecNumber>
    </recommendedName>
</protein>
<accession>A0A9W4XGX6</accession>